<dbReference type="AlphaFoldDB" id="A0AAU9IQK5"/>
<gene>
    <name evidence="2" type="ORF">BSTOLATCC_MIC5030</name>
</gene>
<proteinExistence type="predicted"/>
<protein>
    <submittedName>
        <fullName evidence="2">Uncharacterized protein</fullName>
    </submittedName>
</protein>
<accession>A0AAU9IQK5</accession>
<evidence type="ECO:0000313" key="2">
    <source>
        <dbReference type="EMBL" id="CAG9311770.1"/>
    </source>
</evidence>
<sequence>MKKIEDEKEEKKEEKKEDKEDEKEEKKEAKKVNGLEVRLRRDLKKLEDKFKWSPTLKILLHEIAVLATRFWEQQTSYFRITPREYINPSDPGKSYGDIGDYLESLLFGHRLKCLYRGGAKLLLNINSWNLPIDRFQSKFLKWQEHSKANGGNFYLLWSRKIEVNCVTFGRRGMSYWNSR</sequence>
<feature type="region of interest" description="Disordered" evidence="1">
    <location>
        <begin position="1"/>
        <end position="30"/>
    </location>
</feature>
<organism evidence="2 3">
    <name type="scientific">Blepharisma stoltei</name>
    <dbReference type="NCBI Taxonomy" id="1481888"/>
    <lineage>
        <taxon>Eukaryota</taxon>
        <taxon>Sar</taxon>
        <taxon>Alveolata</taxon>
        <taxon>Ciliophora</taxon>
        <taxon>Postciliodesmatophora</taxon>
        <taxon>Heterotrichea</taxon>
        <taxon>Heterotrichida</taxon>
        <taxon>Blepharismidae</taxon>
        <taxon>Blepharisma</taxon>
    </lineage>
</organism>
<keyword evidence="3" id="KW-1185">Reference proteome</keyword>
<evidence type="ECO:0000313" key="3">
    <source>
        <dbReference type="Proteomes" id="UP001162131"/>
    </source>
</evidence>
<dbReference type="EMBL" id="CAJZBQ010000005">
    <property type="protein sequence ID" value="CAG9311770.1"/>
    <property type="molecule type" value="Genomic_DNA"/>
</dbReference>
<name>A0AAU9IQK5_9CILI</name>
<reference evidence="2" key="1">
    <citation type="submission" date="2021-09" db="EMBL/GenBank/DDBJ databases">
        <authorList>
            <consortium name="AG Swart"/>
            <person name="Singh M."/>
            <person name="Singh A."/>
            <person name="Seah K."/>
            <person name="Emmerich C."/>
        </authorList>
    </citation>
    <scope>NUCLEOTIDE SEQUENCE</scope>
    <source>
        <strain evidence="2">ATCC30299</strain>
    </source>
</reference>
<comment type="caution">
    <text evidence="2">The sequence shown here is derived from an EMBL/GenBank/DDBJ whole genome shotgun (WGS) entry which is preliminary data.</text>
</comment>
<evidence type="ECO:0000256" key="1">
    <source>
        <dbReference type="SAM" id="MobiDB-lite"/>
    </source>
</evidence>
<dbReference type="Proteomes" id="UP001162131">
    <property type="component" value="Unassembled WGS sequence"/>
</dbReference>